<evidence type="ECO:0000256" key="5">
    <source>
        <dbReference type="PROSITE-ProRule" id="PRU01240"/>
    </source>
</evidence>
<feature type="active site" description="Charge relay system" evidence="5">
    <location>
        <position position="243"/>
    </location>
</feature>
<evidence type="ECO:0000256" key="7">
    <source>
        <dbReference type="SAM" id="MobiDB-lite"/>
    </source>
</evidence>
<feature type="active site" description="Charge relay system" evidence="5">
    <location>
        <position position="268"/>
    </location>
</feature>
<dbReference type="InterPro" id="IPR013783">
    <property type="entry name" value="Ig-like_fold"/>
</dbReference>
<reference evidence="12" key="1">
    <citation type="journal article" date="2019" name="Int. J. Syst. Evol. Microbiol.">
        <title>The Global Catalogue of Microorganisms (GCM) 10K type strain sequencing project: providing services to taxonomists for standard genome sequencing and annotation.</title>
        <authorList>
            <consortium name="The Broad Institute Genomics Platform"/>
            <consortium name="The Broad Institute Genome Sequencing Center for Infectious Disease"/>
            <person name="Wu L."/>
            <person name="Ma J."/>
        </authorList>
    </citation>
    <scope>NUCLEOTIDE SEQUENCE [LARGE SCALE GENOMIC DNA]</scope>
    <source>
        <strain evidence="12">KCTC 52237</strain>
    </source>
</reference>
<feature type="coiled-coil region" evidence="6">
    <location>
        <begin position="71"/>
        <end position="98"/>
    </location>
</feature>
<dbReference type="InterPro" id="IPR015500">
    <property type="entry name" value="Peptidase_S8_subtilisin-rel"/>
</dbReference>
<dbReference type="InterPro" id="IPR047589">
    <property type="entry name" value="DUF11_rpt"/>
</dbReference>
<dbReference type="Gene3D" id="2.60.40.10">
    <property type="entry name" value="Immunoglobulins"/>
    <property type="match status" value="1"/>
</dbReference>
<evidence type="ECO:0000313" key="12">
    <source>
        <dbReference type="Proteomes" id="UP001595555"/>
    </source>
</evidence>
<keyword evidence="2 5" id="KW-0645">Protease</keyword>
<comment type="similarity">
    <text evidence="1 5">Belongs to the peptidase S8 family.</text>
</comment>
<gene>
    <name evidence="11" type="ORF">ACFODX_10340</name>
</gene>
<keyword evidence="4 5" id="KW-0720">Serine protease</keyword>
<feature type="region of interest" description="Disordered" evidence="7">
    <location>
        <begin position="396"/>
        <end position="424"/>
    </location>
</feature>
<dbReference type="InterPro" id="IPR000209">
    <property type="entry name" value="Peptidase_S8/S53_dom"/>
</dbReference>
<protein>
    <submittedName>
        <fullName evidence="11">S8 family serine peptidase</fullName>
    </submittedName>
</protein>
<dbReference type="RefSeq" id="WP_378118769.1">
    <property type="nucleotide sequence ID" value="NZ_JBHRTF010000004.1"/>
</dbReference>
<evidence type="ECO:0000259" key="9">
    <source>
        <dbReference type="Pfam" id="PF00082"/>
    </source>
</evidence>
<dbReference type="InterPro" id="IPR001434">
    <property type="entry name" value="OmcB-like_DUF11"/>
</dbReference>
<dbReference type="Gene3D" id="3.40.50.200">
    <property type="entry name" value="Peptidase S8/S53 domain"/>
    <property type="match status" value="1"/>
</dbReference>
<dbReference type="NCBIfam" id="TIGR01451">
    <property type="entry name" value="B_ant_repeat"/>
    <property type="match status" value="1"/>
</dbReference>
<dbReference type="PRINTS" id="PR00723">
    <property type="entry name" value="SUBTILISIN"/>
</dbReference>
<dbReference type="PROSITE" id="PS51257">
    <property type="entry name" value="PROKAR_LIPOPROTEIN"/>
    <property type="match status" value="1"/>
</dbReference>
<dbReference type="Proteomes" id="UP001595555">
    <property type="component" value="Unassembled WGS sequence"/>
</dbReference>
<feature type="signal peptide" evidence="8">
    <location>
        <begin position="1"/>
        <end position="28"/>
    </location>
</feature>
<evidence type="ECO:0000256" key="1">
    <source>
        <dbReference type="ARBA" id="ARBA00011073"/>
    </source>
</evidence>
<evidence type="ECO:0000256" key="8">
    <source>
        <dbReference type="SAM" id="SignalP"/>
    </source>
</evidence>
<sequence length="745" mass="79531">MKKPHAIVKPLTHAILIAISCAASGVLADTDKKTEVPRIDTVVRIDPVLERMAAEQASLPVIIIFGDQPQRAIARKLNAEYERDIDNLAARVRSIYDRYLTKESLASKDKEVEHSKLLAQYITDADKKEIRALNEQRESLMRKLRQEIARESELAVARVQESQLDAITRLGAKVQEKLVTTNAISAIIPAASLKELGALQGVAEVIYNTPGKPELDNQATSLGADNWWATGFDGGIWDVGVIDDGVLETHTGLNTHTFYENFAGNGNHGTGVACMYAGTDATRRGLAFGLDSILVENAGDEATTMAGADWMLRSAGDDPEVINYSWGNGDATGSDWHPLSRFVDGVVFDYATNWAKSAGNQGFGTNTMTVPATNYNGLTVANMADNNTVSRADDVITASSSRGPTVDNRKKPDLSAPGNQTRTCNASGGYSDLGGTSSAAPKVGAATLLLTDAGNWDPRSIKAVLINTADSWEDNDTQSTADDGAKTGKEWNKTYGWGYMDLAHAHFHRNDFFASSVKPKGQTGSFKLYKGTMYKGDKATLVWERDVDYNNAATPTSFRALSDLDLKLYAEPSNSQLDSDTSVRDNVHQVAATATQSAVVKVYAYSSSFDGASSEPFSLATEENFVAASGPVFSNSITAPASVLLGTSFTYSVAVKNTGDLDAHNVNVKINLPAGFSLVSGALTQSAGTLADGATKTLNWTVKAPSYAVSSASISVTNTSSSYGETFTGSGAKAISVKQWVLTLP</sequence>
<keyword evidence="12" id="KW-1185">Reference proteome</keyword>
<evidence type="ECO:0000259" key="10">
    <source>
        <dbReference type="Pfam" id="PF01345"/>
    </source>
</evidence>
<dbReference type="PANTHER" id="PTHR43806:SF11">
    <property type="entry name" value="CEREVISIN-RELATED"/>
    <property type="match status" value="1"/>
</dbReference>
<dbReference type="InterPro" id="IPR036852">
    <property type="entry name" value="Peptidase_S8/S53_dom_sf"/>
</dbReference>
<name>A0ABV7FII0_9GAMM</name>
<dbReference type="Pfam" id="PF01345">
    <property type="entry name" value="DUF11"/>
    <property type="match status" value="1"/>
</dbReference>
<feature type="active site" description="Charge relay system" evidence="5">
    <location>
        <position position="437"/>
    </location>
</feature>
<dbReference type="InterPro" id="IPR050131">
    <property type="entry name" value="Peptidase_S8_subtilisin-like"/>
</dbReference>
<dbReference type="PANTHER" id="PTHR43806">
    <property type="entry name" value="PEPTIDASE S8"/>
    <property type="match status" value="1"/>
</dbReference>
<keyword evidence="6" id="KW-0175">Coiled coil</keyword>
<feature type="coiled-coil region" evidence="6">
    <location>
        <begin position="123"/>
        <end position="154"/>
    </location>
</feature>
<dbReference type="PROSITE" id="PS00136">
    <property type="entry name" value="SUBTILASE_ASP"/>
    <property type="match status" value="1"/>
</dbReference>
<keyword evidence="3 5" id="KW-0378">Hydrolase</keyword>
<dbReference type="SUPFAM" id="SSF52743">
    <property type="entry name" value="Subtilisin-like"/>
    <property type="match status" value="1"/>
</dbReference>
<proteinExistence type="inferred from homology"/>
<feature type="domain" description="Peptidase S8/S53" evidence="9">
    <location>
        <begin position="239"/>
        <end position="498"/>
    </location>
</feature>
<keyword evidence="8" id="KW-0732">Signal</keyword>
<dbReference type="PROSITE" id="PS51892">
    <property type="entry name" value="SUBTILASE"/>
    <property type="match status" value="1"/>
</dbReference>
<feature type="domain" description="DUF11" evidence="10">
    <location>
        <begin position="640"/>
        <end position="721"/>
    </location>
</feature>
<organism evidence="11 12">
    <name type="scientific">Cellvibrio fontiphilus</name>
    <dbReference type="NCBI Taxonomy" id="1815559"/>
    <lineage>
        <taxon>Bacteria</taxon>
        <taxon>Pseudomonadati</taxon>
        <taxon>Pseudomonadota</taxon>
        <taxon>Gammaproteobacteria</taxon>
        <taxon>Cellvibrionales</taxon>
        <taxon>Cellvibrionaceae</taxon>
        <taxon>Cellvibrio</taxon>
    </lineage>
</organism>
<evidence type="ECO:0000256" key="4">
    <source>
        <dbReference type="ARBA" id="ARBA00022825"/>
    </source>
</evidence>
<evidence type="ECO:0000256" key="6">
    <source>
        <dbReference type="SAM" id="Coils"/>
    </source>
</evidence>
<evidence type="ECO:0000256" key="2">
    <source>
        <dbReference type="ARBA" id="ARBA00022670"/>
    </source>
</evidence>
<dbReference type="Pfam" id="PF00082">
    <property type="entry name" value="Peptidase_S8"/>
    <property type="match status" value="1"/>
</dbReference>
<feature type="chain" id="PRO_5047459907" evidence="8">
    <location>
        <begin position="29"/>
        <end position="745"/>
    </location>
</feature>
<accession>A0ABV7FII0</accession>
<comment type="caution">
    <text evidence="11">The sequence shown here is derived from an EMBL/GenBank/DDBJ whole genome shotgun (WGS) entry which is preliminary data.</text>
</comment>
<dbReference type="EMBL" id="JBHRTF010000004">
    <property type="protein sequence ID" value="MFC3115957.1"/>
    <property type="molecule type" value="Genomic_DNA"/>
</dbReference>
<evidence type="ECO:0000313" key="11">
    <source>
        <dbReference type="EMBL" id="MFC3115957.1"/>
    </source>
</evidence>
<dbReference type="InterPro" id="IPR023827">
    <property type="entry name" value="Peptidase_S8_Asp-AS"/>
</dbReference>
<evidence type="ECO:0000256" key="3">
    <source>
        <dbReference type="ARBA" id="ARBA00022801"/>
    </source>
</evidence>